<evidence type="ECO:0000313" key="6">
    <source>
        <dbReference type="EMBL" id="GAX75282.1"/>
    </source>
</evidence>
<dbReference type="PANTHER" id="PTHR46377:SF1">
    <property type="entry name" value="DUAL SPECIFICITY PROTEIN PHOSPHATASE 19"/>
    <property type="match status" value="1"/>
</dbReference>
<dbReference type="AlphaFoldDB" id="A0A250WXD2"/>
<dbReference type="InterPro" id="IPR000340">
    <property type="entry name" value="Dual-sp_phosphatase_cat-dom"/>
</dbReference>
<dbReference type="SMART" id="SM00195">
    <property type="entry name" value="DSPc"/>
    <property type="match status" value="1"/>
</dbReference>
<feature type="region of interest" description="Disordered" evidence="3">
    <location>
        <begin position="920"/>
        <end position="941"/>
    </location>
</feature>
<feature type="compositionally biased region" description="Low complexity" evidence="3">
    <location>
        <begin position="984"/>
        <end position="1000"/>
    </location>
</feature>
<dbReference type="InterPro" id="IPR020422">
    <property type="entry name" value="TYR_PHOSPHATASE_DUAL_dom"/>
</dbReference>
<dbReference type="EMBL" id="BEGY01000011">
    <property type="protein sequence ID" value="GAX75282.1"/>
    <property type="molecule type" value="Genomic_DNA"/>
</dbReference>
<feature type="region of interest" description="Disordered" evidence="3">
    <location>
        <begin position="618"/>
        <end position="709"/>
    </location>
</feature>
<feature type="domain" description="Tyrosine specific protein phosphatases" evidence="5">
    <location>
        <begin position="88"/>
        <end position="149"/>
    </location>
</feature>
<keyword evidence="2" id="KW-0904">Protein phosphatase</keyword>
<keyword evidence="1" id="KW-0378">Hydrolase</keyword>
<sequence length="1068" mass="113441">MKKSIITRQYVLGLIEGRNNLRESAEEEPRPSMIMPGLILSGKSFERDILALEGHGVTHILQVGVELTPSHAQHFQYKKVSIFDLEEEDIVCALSGCYDFIDNGMRKGVVVVHCAAGVSRSASVVIAFVMQKHGVNFTTARNLVKRARPCVNPNLGFTLQLQQMDAQSWQGFQAWQGWNLHRFLQAKSQVIDDRTIQGGCESAAATLNDIEDSSQNGLFEIQATDPAHHAASSPQSPQHLSLPITRSIICTASHPSLTVAPCSQLNTPPSPSPTSSVPPITADMNPPIMVPPITADINPPIITSIIKPPKMCISRPNTRSPRGTRRLNPAKGGASAFHTTLPLHPPHDSLHTLHTSMQATHHDPLPQSPSTSDSTFITCHPGVPSLEVIAAAAVYVSRAPEPATTTIAGMYANRAPEPAIVTTAPDHTTRVHGEIETSGVAAVQRSEAALMLSSEQSLLLLHDPFTSAAASWLQTSALEEDTFLQTSALEEDTFLQTSALEEDTFLQTSALEEDTFLQTSALEEDAFLQTSAPEEDAFLQSSTSPATSNVHSQRAAAMLSANNTSPLKQGFGYSIPTRLSLRTALPASSLDRTPAVLPVSASLDGLLSSSSTQRLQEASATPLSYSSSSSTQRLQEASATPLSYSSSSSTQRLQEASATPLSYSSSSSTQRLQEASATPLSYSPPELETSSHLPPPQHHHHIHPTPEHPEPFLAEEALYQFAHALREAVAGPVDVDQNCDHSQLSCALELSGGKNSPRSQSSNINQQRRISHTASQAERSSKGAVQRRPSVPIMPAVHAAASFSLCSFSTARCPQQETIEKVVGTATRSSMLLDDRQDVGRQPLDSPSAYHPSAILIAMADARDYADVDAARVSDTGYLEEFRVSDDGVGASQGEVGNRGLLSRTGSQIEAENALRRCLGQTSSSSSSNGGGSSSSNGGGVVLPSLMQSKSWIGSRPSTSQSVLSSISFGSTGASVREADVPGSRYNSRSSSLRSDSSGSKVQLQQHLGDAGPSSGAVTNMLLGRLGSSRTVPVIPFQLPRIVSGRAAAATAAAAMDSDNDNGAAMQS</sequence>
<evidence type="ECO:0000259" key="4">
    <source>
        <dbReference type="PROSITE" id="PS50054"/>
    </source>
</evidence>
<dbReference type="STRING" id="1157962.A0A250WXD2"/>
<dbReference type="PANTHER" id="PTHR46377">
    <property type="entry name" value="DUAL SPECIFICITY PROTEIN PHOSPHATASE 19"/>
    <property type="match status" value="1"/>
</dbReference>
<dbReference type="GO" id="GO:0005737">
    <property type="term" value="C:cytoplasm"/>
    <property type="evidence" value="ECO:0007669"/>
    <property type="project" value="TreeGrafter"/>
</dbReference>
<evidence type="ECO:0000256" key="2">
    <source>
        <dbReference type="ARBA" id="ARBA00022912"/>
    </source>
</evidence>
<dbReference type="InterPro" id="IPR000387">
    <property type="entry name" value="Tyr_Pase_dom"/>
</dbReference>
<evidence type="ECO:0000259" key="5">
    <source>
        <dbReference type="PROSITE" id="PS50056"/>
    </source>
</evidence>
<feature type="compositionally biased region" description="Polar residues" evidence="3">
    <location>
        <begin position="650"/>
        <end position="661"/>
    </location>
</feature>
<feature type="compositionally biased region" description="Polar residues" evidence="3">
    <location>
        <begin position="669"/>
        <end position="681"/>
    </location>
</feature>
<dbReference type="Proteomes" id="UP000232323">
    <property type="component" value="Unassembled WGS sequence"/>
</dbReference>
<evidence type="ECO:0000256" key="3">
    <source>
        <dbReference type="SAM" id="MobiDB-lite"/>
    </source>
</evidence>
<gene>
    <name evidence="6" type="ORF">CEUSTIGMA_g2727.t1</name>
</gene>
<feature type="region of interest" description="Disordered" evidence="3">
    <location>
        <begin position="750"/>
        <end position="790"/>
    </location>
</feature>
<dbReference type="OrthoDB" id="10252009at2759"/>
<proteinExistence type="predicted"/>
<dbReference type="InterPro" id="IPR016130">
    <property type="entry name" value="Tyr_Pase_AS"/>
</dbReference>
<evidence type="ECO:0000256" key="1">
    <source>
        <dbReference type="ARBA" id="ARBA00022801"/>
    </source>
</evidence>
<accession>A0A250WXD2</accession>
<dbReference type="SUPFAM" id="SSF52799">
    <property type="entry name" value="(Phosphotyrosine protein) phosphatases II"/>
    <property type="match status" value="1"/>
</dbReference>
<dbReference type="Pfam" id="PF00782">
    <property type="entry name" value="DSPc"/>
    <property type="match status" value="1"/>
</dbReference>
<name>A0A250WXD2_9CHLO</name>
<keyword evidence="7" id="KW-1185">Reference proteome</keyword>
<dbReference type="PROSITE" id="PS50054">
    <property type="entry name" value="TYR_PHOSPHATASE_DUAL"/>
    <property type="match status" value="1"/>
</dbReference>
<feature type="compositionally biased region" description="Polar residues" evidence="3">
    <location>
        <begin position="631"/>
        <end position="642"/>
    </location>
</feature>
<evidence type="ECO:0008006" key="8">
    <source>
        <dbReference type="Google" id="ProtNLM"/>
    </source>
</evidence>
<comment type="caution">
    <text evidence="6">The sequence shown here is derived from an EMBL/GenBank/DDBJ whole genome shotgun (WGS) entry which is preliminary data.</text>
</comment>
<dbReference type="PROSITE" id="PS50056">
    <property type="entry name" value="TYR_PHOSPHATASE_2"/>
    <property type="match status" value="1"/>
</dbReference>
<dbReference type="InterPro" id="IPR029021">
    <property type="entry name" value="Prot-tyrosine_phosphatase-like"/>
</dbReference>
<organism evidence="6 7">
    <name type="scientific">Chlamydomonas eustigma</name>
    <dbReference type="NCBI Taxonomy" id="1157962"/>
    <lineage>
        <taxon>Eukaryota</taxon>
        <taxon>Viridiplantae</taxon>
        <taxon>Chlorophyta</taxon>
        <taxon>core chlorophytes</taxon>
        <taxon>Chlorophyceae</taxon>
        <taxon>CS clade</taxon>
        <taxon>Chlamydomonadales</taxon>
        <taxon>Chlamydomonadaceae</taxon>
        <taxon>Chlamydomonas</taxon>
    </lineage>
</organism>
<feature type="compositionally biased region" description="Polar residues" evidence="3">
    <location>
        <begin position="753"/>
        <end position="778"/>
    </location>
</feature>
<dbReference type="GO" id="GO:0008579">
    <property type="term" value="F:JUN kinase phosphatase activity"/>
    <property type="evidence" value="ECO:0007669"/>
    <property type="project" value="TreeGrafter"/>
</dbReference>
<reference evidence="6 7" key="1">
    <citation type="submission" date="2017-08" db="EMBL/GenBank/DDBJ databases">
        <title>Acidophilic green algal genome provides insights into adaptation to an acidic environment.</title>
        <authorList>
            <person name="Hirooka S."/>
            <person name="Hirose Y."/>
            <person name="Kanesaki Y."/>
            <person name="Higuchi S."/>
            <person name="Fujiwara T."/>
            <person name="Onuma R."/>
            <person name="Era A."/>
            <person name="Ohbayashi R."/>
            <person name="Uzuka A."/>
            <person name="Nozaki H."/>
            <person name="Yoshikawa H."/>
            <person name="Miyagishima S.Y."/>
        </authorList>
    </citation>
    <scope>NUCLEOTIDE SEQUENCE [LARGE SCALE GENOMIC DNA]</scope>
    <source>
        <strain evidence="6 7">NIES-2499</strain>
    </source>
</reference>
<feature type="compositionally biased region" description="Gly residues" evidence="3">
    <location>
        <begin position="929"/>
        <end position="941"/>
    </location>
</feature>
<dbReference type="Gene3D" id="3.90.190.10">
    <property type="entry name" value="Protein tyrosine phosphatase superfamily"/>
    <property type="match status" value="1"/>
</dbReference>
<feature type="region of interest" description="Disordered" evidence="3">
    <location>
        <begin position="311"/>
        <end position="338"/>
    </location>
</feature>
<dbReference type="PROSITE" id="PS00383">
    <property type="entry name" value="TYR_PHOSPHATASE_1"/>
    <property type="match status" value="1"/>
</dbReference>
<feature type="domain" description="Tyrosine-protein phosphatase" evidence="4">
    <location>
        <begin position="30"/>
        <end position="170"/>
    </location>
</feature>
<protein>
    <recommendedName>
        <fullName evidence="8">Protein-serine/threonine phosphatase</fullName>
    </recommendedName>
</protein>
<dbReference type="CDD" id="cd14498">
    <property type="entry name" value="DSP"/>
    <property type="match status" value="1"/>
</dbReference>
<feature type="region of interest" description="Disordered" evidence="3">
    <location>
        <begin position="974"/>
        <end position="1016"/>
    </location>
</feature>
<evidence type="ECO:0000313" key="7">
    <source>
        <dbReference type="Proteomes" id="UP000232323"/>
    </source>
</evidence>